<feature type="compositionally biased region" description="Low complexity" evidence="2">
    <location>
        <begin position="1"/>
        <end position="16"/>
    </location>
</feature>
<feature type="compositionally biased region" description="Polar residues" evidence="2">
    <location>
        <begin position="257"/>
        <end position="267"/>
    </location>
</feature>
<sequence length="1145" mass="124546">MSVEEPVTAPEAAEIADTTQGSDVDDSTPEQGELEQPAETSMSPEGDAVGVGEGEATEAPTAGAAPKSPGEDPAFAAVVEQVEGVARRQRTHPPAASASADAQAAAQGPTDEVESKAKAAQVDEMDTEEPNAFDKEAFKQALAAKIESVAPSTLKQADEFEQSNDLPELKRSVGGTVTRAKERSAKPLAEKTTEQPDTTGVEAKPVEPLNPPEVGRPPPDVGAARAAPKRKTESEVAAPFEKRSQSLDEQLAAAEISESTLQESNEPAFTAAVSAKRAAQEHAAQAPEAYRAEERTVLSEARTGAETAAATKTEEMHGGREGLLEQVQGKQEGTKQEDETKRAEITARFREIYEQTKADVEEKLETLDESVDTAFDEGAEQARKNFESYVAERMRRYKKRRYSGAAGKARWLKDKLFPLPDYVNTFYETGRKRYIAEMEGVIDQIATIVETGLTAAKKRIAKGRAEIAEEQQNLPDSLKELGQEAAAEIQSEFDALEQSVDDRKDQLIDTLAQKYTENLQAVDSRIEELKEANRGLVDKAMDVVVGAIQTVLELKNLLLGVLRKAAAAASHIVTDPIGFLGNLVSGVKQGFTNFLANLKKHLLTGLIEWLTGAMSEAGITLPETFDLKGIFSLVMQVLGLTYENIRAQAVKVLGEKAVSTLETTFDVFKTLVTQGVAGLWEYIKDKLGDLKAMVMDKVQEIIATQVIEAGINWILGLLGPVGAFVKACKAIYDIVSFFIEKARQVAALVDGILDSVLAIARGNLSGAASFVENALARSVPVLIGFLANLLGLGDLPAKIKGVMKAVQQPINKAIQWVILQAAKFAKKAANMLGGRKKEDQQRETKDPKHDVKVAAGLADLDKQEASMASDGKITQEEAEQVAAGVKKRHPVFKSISVVDAGDRWDYRYAASSGVHKGVSKEEVLTVSVEEEKPPGRSAIGKMPAASESIRAGEKDRRLAAKIFEADVGEDLLNVLPAIEENEEFKGLYRIVETESGGIDWVRRKSRVPGGEKLPADPLLLSEPKMNLEGKAKSEKRGGDDIYRRPDYVVLSPHGVPQIEVFEVTLDADFRIPEDQGSKFSDSHKRVQIPTTIRAIANKWPDEPIVYNIRSTSEPSDEAKKYLNIELKKLRESDRNLDIQIIWRYG</sequence>
<name>A0ABD5RXL3_9EURY</name>
<feature type="compositionally biased region" description="Pro residues" evidence="2">
    <location>
        <begin position="208"/>
        <end position="220"/>
    </location>
</feature>
<evidence type="ECO:0000313" key="3">
    <source>
        <dbReference type="EMBL" id="MFC6723688.1"/>
    </source>
</evidence>
<keyword evidence="1" id="KW-0175">Coiled coil</keyword>
<feature type="coiled-coil region" evidence="1">
    <location>
        <begin position="350"/>
        <end position="377"/>
    </location>
</feature>
<dbReference type="EMBL" id="JBHSWU010000036">
    <property type="protein sequence ID" value="MFC6723688.1"/>
    <property type="molecule type" value="Genomic_DNA"/>
</dbReference>
<comment type="caution">
    <text evidence="3">The sequence shown here is derived from an EMBL/GenBank/DDBJ whole genome shotgun (WGS) entry which is preliminary data.</text>
</comment>
<feature type="compositionally biased region" description="Low complexity" evidence="2">
    <location>
        <begin position="95"/>
        <end position="107"/>
    </location>
</feature>
<reference evidence="3 4" key="1">
    <citation type="journal article" date="2019" name="Int. J. Syst. Evol. Microbiol.">
        <title>The Global Catalogue of Microorganisms (GCM) 10K type strain sequencing project: providing services to taxonomists for standard genome sequencing and annotation.</title>
        <authorList>
            <consortium name="The Broad Institute Genomics Platform"/>
            <consortium name="The Broad Institute Genome Sequencing Center for Infectious Disease"/>
            <person name="Wu L."/>
            <person name="Ma J."/>
        </authorList>
    </citation>
    <scope>NUCLEOTIDE SEQUENCE [LARGE SCALE GENOMIC DNA]</scope>
    <source>
        <strain evidence="3 4">NBRC 111368</strain>
    </source>
</reference>
<feature type="region of interest" description="Disordered" evidence="2">
    <location>
        <begin position="928"/>
        <end position="950"/>
    </location>
</feature>
<gene>
    <name evidence="3" type="ORF">ACFQE1_04675</name>
</gene>
<keyword evidence="4" id="KW-1185">Reference proteome</keyword>
<accession>A0ABD5RXL3</accession>
<dbReference type="Proteomes" id="UP001596328">
    <property type="component" value="Unassembled WGS sequence"/>
</dbReference>
<feature type="compositionally biased region" description="Low complexity" evidence="2">
    <location>
        <begin position="300"/>
        <end position="311"/>
    </location>
</feature>
<evidence type="ECO:0000313" key="4">
    <source>
        <dbReference type="Proteomes" id="UP001596328"/>
    </source>
</evidence>
<feature type="compositionally biased region" description="Basic and acidic residues" evidence="2">
    <location>
        <begin position="312"/>
        <end position="323"/>
    </location>
</feature>
<dbReference type="AlphaFoldDB" id="A0ABD5RXL3"/>
<feature type="compositionally biased region" description="Low complexity" evidence="2">
    <location>
        <begin position="275"/>
        <end position="289"/>
    </location>
</feature>
<feature type="compositionally biased region" description="Basic and acidic residues" evidence="2">
    <location>
        <begin position="332"/>
        <end position="341"/>
    </location>
</feature>
<feature type="coiled-coil region" evidence="1">
    <location>
        <begin position="453"/>
        <end position="539"/>
    </location>
</feature>
<evidence type="ECO:0000256" key="2">
    <source>
        <dbReference type="SAM" id="MobiDB-lite"/>
    </source>
</evidence>
<protein>
    <submittedName>
        <fullName evidence="3">Uncharacterized protein</fullName>
    </submittedName>
</protein>
<organism evidence="3 4">
    <name type="scientific">Halobium palmae</name>
    <dbReference type="NCBI Taxonomy" id="1776492"/>
    <lineage>
        <taxon>Archaea</taxon>
        <taxon>Methanobacteriati</taxon>
        <taxon>Methanobacteriota</taxon>
        <taxon>Stenosarchaea group</taxon>
        <taxon>Halobacteria</taxon>
        <taxon>Halobacteriales</taxon>
        <taxon>Haloferacaceae</taxon>
        <taxon>Halobium</taxon>
    </lineage>
</organism>
<feature type="region of interest" description="Disordered" evidence="2">
    <location>
        <begin position="1"/>
        <end position="136"/>
    </location>
</feature>
<feature type="compositionally biased region" description="Basic and acidic residues" evidence="2">
    <location>
        <begin position="179"/>
        <end position="194"/>
    </location>
</feature>
<proteinExistence type="predicted"/>
<feature type="region of interest" description="Disordered" evidence="2">
    <location>
        <begin position="151"/>
        <end position="341"/>
    </location>
</feature>
<evidence type="ECO:0000256" key="1">
    <source>
        <dbReference type="SAM" id="Coils"/>
    </source>
</evidence>
<feature type="compositionally biased region" description="Basic and acidic residues" evidence="2">
    <location>
        <begin position="230"/>
        <end position="246"/>
    </location>
</feature>